<evidence type="ECO:0000256" key="3">
    <source>
        <dbReference type="ARBA" id="ARBA00023125"/>
    </source>
</evidence>
<dbReference type="InterPro" id="IPR038488">
    <property type="entry name" value="Integrase_DNA-bd_sf"/>
</dbReference>
<protein>
    <submittedName>
        <fullName evidence="6">Uncharacterized protein DUF4102</fullName>
    </submittedName>
</protein>
<feature type="domain" description="Tyr recombinase" evidence="5">
    <location>
        <begin position="208"/>
        <end position="400"/>
    </location>
</feature>
<evidence type="ECO:0000259" key="5">
    <source>
        <dbReference type="PROSITE" id="PS51898"/>
    </source>
</evidence>
<dbReference type="Pfam" id="PF22022">
    <property type="entry name" value="Phage_int_M"/>
    <property type="match status" value="1"/>
</dbReference>
<evidence type="ECO:0000313" key="6">
    <source>
        <dbReference type="EMBL" id="RAR81033.1"/>
    </source>
</evidence>
<dbReference type="CDD" id="cd00801">
    <property type="entry name" value="INT_P4_C"/>
    <property type="match status" value="1"/>
</dbReference>
<dbReference type="InterPro" id="IPR013762">
    <property type="entry name" value="Integrase-like_cat_sf"/>
</dbReference>
<dbReference type="InterPro" id="IPR011010">
    <property type="entry name" value="DNA_brk_join_enz"/>
</dbReference>
<dbReference type="OrthoDB" id="9775880at2"/>
<evidence type="ECO:0000256" key="2">
    <source>
        <dbReference type="ARBA" id="ARBA00022908"/>
    </source>
</evidence>
<name>A0A328Z6F1_9BURK</name>
<evidence type="ECO:0000256" key="1">
    <source>
        <dbReference type="ARBA" id="ARBA00008857"/>
    </source>
</evidence>
<dbReference type="SUPFAM" id="SSF56349">
    <property type="entry name" value="DNA breaking-rejoining enzymes"/>
    <property type="match status" value="1"/>
</dbReference>
<accession>A0A328Z6F1</accession>
<dbReference type="InterPro" id="IPR050808">
    <property type="entry name" value="Phage_Integrase"/>
</dbReference>
<dbReference type="EMBL" id="QLTA01000021">
    <property type="protein sequence ID" value="RAR81033.1"/>
    <property type="molecule type" value="Genomic_DNA"/>
</dbReference>
<reference evidence="6 7" key="1">
    <citation type="submission" date="2018-06" db="EMBL/GenBank/DDBJ databases">
        <title>Genomic Encyclopedia of Archaeal and Bacterial Type Strains, Phase II (KMG-II): from individual species to whole genera.</title>
        <authorList>
            <person name="Goeker M."/>
        </authorList>
    </citation>
    <scope>NUCLEOTIDE SEQUENCE [LARGE SCALE GENOMIC DNA]</scope>
    <source>
        <strain evidence="6 7">CFPB 3232</strain>
    </source>
</reference>
<dbReference type="RefSeq" id="WP_111877541.1">
    <property type="nucleotide sequence ID" value="NZ_CBCSGC010000049.1"/>
</dbReference>
<dbReference type="InterPro" id="IPR010998">
    <property type="entry name" value="Integrase_recombinase_N"/>
</dbReference>
<dbReference type="PANTHER" id="PTHR30629:SF2">
    <property type="entry name" value="PROPHAGE INTEGRASE INTS-RELATED"/>
    <property type="match status" value="1"/>
</dbReference>
<gene>
    <name evidence="6" type="ORF">AX018_102149</name>
</gene>
<dbReference type="Proteomes" id="UP000248856">
    <property type="component" value="Unassembled WGS sequence"/>
</dbReference>
<dbReference type="InterPro" id="IPR025166">
    <property type="entry name" value="Integrase_DNA_bind_dom"/>
</dbReference>
<dbReference type="PROSITE" id="PS51898">
    <property type="entry name" value="TYR_RECOMBINASE"/>
    <property type="match status" value="1"/>
</dbReference>
<comment type="similarity">
    <text evidence="1">Belongs to the 'phage' integrase family.</text>
</comment>
<dbReference type="InterPro" id="IPR002104">
    <property type="entry name" value="Integrase_catalytic"/>
</dbReference>
<dbReference type="PANTHER" id="PTHR30629">
    <property type="entry name" value="PROPHAGE INTEGRASE"/>
    <property type="match status" value="1"/>
</dbReference>
<dbReference type="Gene3D" id="3.30.160.390">
    <property type="entry name" value="Integrase, DNA-binding domain"/>
    <property type="match status" value="1"/>
</dbReference>
<organism evidence="6 7">
    <name type="scientific">Paracidovorax anthurii</name>
    <dbReference type="NCBI Taxonomy" id="78229"/>
    <lineage>
        <taxon>Bacteria</taxon>
        <taxon>Pseudomonadati</taxon>
        <taxon>Pseudomonadota</taxon>
        <taxon>Betaproteobacteria</taxon>
        <taxon>Burkholderiales</taxon>
        <taxon>Comamonadaceae</taxon>
        <taxon>Paracidovorax</taxon>
    </lineage>
</organism>
<evidence type="ECO:0000313" key="7">
    <source>
        <dbReference type="Proteomes" id="UP000248856"/>
    </source>
</evidence>
<keyword evidence="3" id="KW-0238">DNA-binding</keyword>
<dbReference type="InterPro" id="IPR053876">
    <property type="entry name" value="Phage_int_M"/>
</dbReference>
<dbReference type="Pfam" id="PF00589">
    <property type="entry name" value="Phage_integrase"/>
    <property type="match status" value="1"/>
</dbReference>
<keyword evidence="4" id="KW-0233">DNA recombination</keyword>
<dbReference type="GO" id="GO:0015074">
    <property type="term" value="P:DNA integration"/>
    <property type="evidence" value="ECO:0007669"/>
    <property type="project" value="UniProtKB-KW"/>
</dbReference>
<dbReference type="Pfam" id="PF13356">
    <property type="entry name" value="Arm-DNA-bind_3"/>
    <property type="match status" value="1"/>
</dbReference>
<dbReference type="GO" id="GO:0006310">
    <property type="term" value="P:DNA recombination"/>
    <property type="evidence" value="ECO:0007669"/>
    <property type="project" value="UniProtKB-KW"/>
</dbReference>
<dbReference type="AlphaFoldDB" id="A0A328Z6F1"/>
<comment type="caution">
    <text evidence="6">The sequence shown here is derived from an EMBL/GenBank/DDBJ whole genome shotgun (WGS) entry which is preliminary data.</text>
</comment>
<dbReference type="Gene3D" id="1.10.443.10">
    <property type="entry name" value="Intergrase catalytic core"/>
    <property type="match status" value="1"/>
</dbReference>
<keyword evidence="2" id="KW-0229">DNA integration</keyword>
<keyword evidence="7" id="KW-1185">Reference proteome</keyword>
<dbReference type="GO" id="GO:0003677">
    <property type="term" value="F:DNA binding"/>
    <property type="evidence" value="ECO:0007669"/>
    <property type="project" value="UniProtKB-KW"/>
</dbReference>
<dbReference type="Gene3D" id="1.10.150.130">
    <property type="match status" value="1"/>
</dbReference>
<sequence>MTGFTQNVSDRTLRAWLSAGPVDKGIGGGLIFFAKEASARQGQATWILRYRIGGRRPEKVLGRYPDITLKEARELARRDRALIQQGVDVSAKKRQEKLKTLEMEDVRGLGQTWYERHILKKIKNPVVVERVLRLHIYPVIGKLAIDEVRPHHIDAVLNKIVEGGAPTVANDAMRYLFRMFHYAAKRRWTDANPVAGFDLSDAGGTELPRERWLSYEDLMALARDMRETPNFGRINELAVWLLLALCVRKMELLSAKVVDFDLERGVWKLDADRTKTKSYIEIPLSQQVVEWLRQVIAIACGSEYLFPARRLIRVRNGVPRKNRFEHISPDTLNVALKRLPRKDMEHFTVHDMRRTARTQLGALGVEPFVAERALNHKLPGRQGIYDKHDYFAQRKRALRQWAEMLGAISREEAVQFPDETLRANEDEAAPPLYTPTRLPQAMTLRAAANE</sequence>
<proteinExistence type="inferred from homology"/>
<evidence type="ECO:0000256" key="4">
    <source>
        <dbReference type="ARBA" id="ARBA00023172"/>
    </source>
</evidence>